<protein>
    <submittedName>
        <fullName evidence="1">Uncharacterized protein</fullName>
    </submittedName>
</protein>
<accession>A0A2K9V3B9</accession>
<dbReference type="KEGG" id="vg:54987986"/>
<reference evidence="1 2" key="1">
    <citation type="submission" date="2017-12" db="EMBL/GenBank/DDBJ databases">
        <title>Phages infecting Faecalibacterium prausnitzii belong to novel viral genera that help decipher intestinal viromes.</title>
        <authorList>
            <person name="Petit M.-A."/>
            <person name="De Paepe M."/>
            <person name="Benevides L."/>
            <person name="Langella P."/>
        </authorList>
    </citation>
    <scope>NUCLEOTIDE SEQUENCE [LARGE SCALE GENOMIC DNA]</scope>
</reference>
<dbReference type="Proteomes" id="UP000241164">
    <property type="component" value="Segment"/>
</dbReference>
<keyword evidence="2" id="KW-1185">Reference proteome</keyword>
<dbReference type="GeneID" id="54987986"/>
<dbReference type="EMBL" id="MG711463">
    <property type="protein sequence ID" value="AUV56537.1"/>
    <property type="molecule type" value="Genomic_DNA"/>
</dbReference>
<sequence length="38" mass="4321">MEVARNHFEHCDPEFVDAAIFELNAAECRVDAVRRCVG</sequence>
<proteinExistence type="predicted"/>
<dbReference type="RefSeq" id="YP_009797570.1">
    <property type="nucleotide sequence ID" value="NC_047916.1"/>
</dbReference>
<evidence type="ECO:0000313" key="1">
    <source>
        <dbReference type="EMBL" id="AUV56537.1"/>
    </source>
</evidence>
<name>A0A2K9V3B9_9CAUD</name>
<organism evidence="1 2">
    <name type="scientific">Faecalibacterium phage FP_oengus</name>
    <dbReference type="NCBI Taxonomy" id="2070188"/>
    <lineage>
        <taxon>Viruses</taxon>
        <taxon>Duplodnaviria</taxon>
        <taxon>Heunggongvirae</taxon>
        <taxon>Uroviricota</taxon>
        <taxon>Caudoviricetes</taxon>
        <taxon>Oengusvirus</taxon>
        <taxon>Oengusvirus oengus</taxon>
    </lineage>
</organism>
<evidence type="ECO:0000313" key="2">
    <source>
        <dbReference type="Proteomes" id="UP000241164"/>
    </source>
</evidence>